<reference evidence="4" key="1">
    <citation type="journal article" date="2016" name="Nat. Commun.">
        <title>Genome analysis of three Pneumocystis species reveals adaptation mechanisms to life exclusively in mammalian hosts.</title>
        <authorList>
            <person name="Ma L."/>
            <person name="Chen Z."/>
            <person name="Huang D.W."/>
            <person name="Kutty G."/>
            <person name="Ishihara M."/>
            <person name="Wang H."/>
            <person name="Abouelleil A."/>
            <person name="Bishop L."/>
            <person name="Davey E."/>
            <person name="Deng R."/>
            <person name="Deng X."/>
            <person name="Fan L."/>
            <person name="Fantoni G."/>
            <person name="Fitzgerald M."/>
            <person name="Gogineni E."/>
            <person name="Goldberg J.M."/>
            <person name="Handley G."/>
            <person name="Hu X."/>
            <person name="Huber C."/>
            <person name="Jiao X."/>
            <person name="Jones K."/>
            <person name="Levin J.Z."/>
            <person name="Liu Y."/>
            <person name="Macdonald P."/>
            <person name="Melnikov A."/>
            <person name="Raley C."/>
            <person name="Sassi M."/>
            <person name="Sherman B.T."/>
            <person name="Song X."/>
            <person name="Sykes S."/>
            <person name="Tran B."/>
            <person name="Walsh L."/>
            <person name="Xia Y."/>
            <person name="Yang J."/>
            <person name="Young S."/>
            <person name="Zeng Q."/>
            <person name="Zheng X."/>
            <person name="Stephens R."/>
            <person name="Nusbaum C."/>
            <person name="Birren B.W."/>
            <person name="Azadi P."/>
            <person name="Lempicki R.A."/>
            <person name="Cuomo C.A."/>
            <person name="Kovacs J.A."/>
        </authorList>
    </citation>
    <scope>NUCLEOTIDE SEQUENCE [LARGE SCALE GENOMIC DNA]</scope>
    <source>
        <strain evidence="4">RU7</strain>
    </source>
</reference>
<name>A0A0W4ZWB4_PNEJ7</name>
<dbReference type="Gene3D" id="1.25.40.10">
    <property type="entry name" value="Tetratricopeptide repeat domain"/>
    <property type="match status" value="2"/>
</dbReference>
<evidence type="ECO:0000256" key="1">
    <source>
        <dbReference type="ARBA" id="ARBA00022737"/>
    </source>
</evidence>
<keyword evidence="1" id="KW-0677">Repeat</keyword>
<dbReference type="PANTHER" id="PTHR47933">
    <property type="entry name" value="PENTATRICOPEPTIDE REPEAT-CONTAINING PROTEIN 1, MITOCHONDRIAL"/>
    <property type="match status" value="1"/>
</dbReference>
<dbReference type="InterPro" id="IPR002885">
    <property type="entry name" value="PPR_rpt"/>
</dbReference>
<evidence type="ECO:0008006" key="5">
    <source>
        <dbReference type="Google" id="ProtNLM"/>
    </source>
</evidence>
<dbReference type="AlphaFoldDB" id="A0A0W4ZWB4"/>
<comment type="caution">
    <text evidence="3">The sequence shown here is derived from an EMBL/GenBank/DDBJ whole genome shotgun (WGS) entry which is preliminary data.</text>
</comment>
<protein>
    <recommendedName>
        <fullName evidence="5">Pentacotripeptide-repeat region of PRORP domain-containing protein</fullName>
    </recommendedName>
</protein>
<dbReference type="OrthoDB" id="185373at2759"/>
<dbReference type="Proteomes" id="UP000053447">
    <property type="component" value="Unassembled WGS sequence"/>
</dbReference>
<feature type="repeat" description="PPR" evidence="2">
    <location>
        <begin position="374"/>
        <end position="408"/>
    </location>
</feature>
<evidence type="ECO:0000313" key="3">
    <source>
        <dbReference type="EMBL" id="KTW32657.1"/>
    </source>
</evidence>
<organism evidence="3 4">
    <name type="scientific">Pneumocystis jirovecii (strain RU7)</name>
    <name type="common">Human pneumocystis pneumonia agent</name>
    <dbReference type="NCBI Taxonomy" id="1408657"/>
    <lineage>
        <taxon>Eukaryota</taxon>
        <taxon>Fungi</taxon>
        <taxon>Dikarya</taxon>
        <taxon>Ascomycota</taxon>
        <taxon>Taphrinomycotina</taxon>
        <taxon>Pneumocystomycetes</taxon>
        <taxon>Pneumocystaceae</taxon>
        <taxon>Pneumocystis</taxon>
    </lineage>
</organism>
<dbReference type="InterPro" id="IPR011990">
    <property type="entry name" value="TPR-like_helical_dom_sf"/>
</dbReference>
<dbReference type="PANTHER" id="PTHR47933:SF11">
    <property type="entry name" value="PENTATRICOPEPTIDE REPEAT-CONTAINING PROTEIN 2"/>
    <property type="match status" value="1"/>
</dbReference>
<dbReference type="PROSITE" id="PS51375">
    <property type="entry name" value="PPR"/>
    <property type="match status" value="1"/>
</dbReference>
<dbReference type="VEuPathDB" id="FungiDB:T551_00142"/>
<dbReference type="InterPro" id="IPR051240">
    <property type="entry name" value="Mito_RNA-Proc/Resp"/>
</dbReference>
<proteinExistence type="predicted"/>
<accession>A0A0W4ZWB4</accession>
<dbReference type="GO" id="GO:0005739">
    <property type="term" value="C:mitochondrion"/>
    <property type="evidence" value="ECO:0007669"/>
    <property type="project" value="UniProtKB-ARBA"/>
</dbReference>
<sequence length="504" mass="58675">MYRFLVLQSASFSLYSSNYFVFSRFFGFHRLDLFLLRSFTGSSVFFRKKLDRKCMISDSMVKESFNEKRDSFQYKVLCRDLEAALQFYSELSETGCLRGYDVSKLIALIDYRIKTAHADTDDSYVKSLLLHLENVLNDVYSHRIPGHPMIWVNAINIYINLGLYQAGKEVWEYAKSKYFHDLSSFDSRVYGSAIKLYAFMDSPLDCEALFQEAIHAQNMKESLELYEGIIMARIQNNDKKRALEALYECLDKFKNIVKPKFFDSLIYFATSRGIPKSIVEIVFYFLDLNYLPSPKALTTFFKQLWKYEQDLTTILKIFTKHTQVASCIYVEHINFVLLALFKLTNKNNQTDIKNTTDKVNNLLVLAHKAKIPPNVSTFNTLISGYAFLEQFDLVEKVVQEMKRLSIPENEITLRILLKAYGKKGCSLEEINSIWKRIVKLSSGNSGEIIQQRNWLTLLKTLSLYGKEGADFMVSLLEEYRLQIEDTVFKMICQEISCFNKHFDV</sequence>
<dbReference type="Pfam" id="PF13041">
    <property type="entry name" value="PPR_2"/>
    <property type="match status" value="1"/>
</dbReference>
<evidence type="ECO:0000313" key="4">
    <source>
        <dbReference type="Proteomes" id="UP000053447"/>
    </source>
</evidence>
<dbReference type="RefSeq" id="XP_018231349.1">
    <property type="nucleotide sequence ID" value="XM_018372409.1"/>
</dbReference>
<keyword evidence="4" id="KW-1185">Reference proteome</keyword>
<gene>
    <name evidence="3" type="ORF">T551_00142</name>
</gene>
<dbReference type="GO" id="GO:0003729">
    <property type="term" value="F:mRNA binding"/>
    <property type="evidence" value="ECO:0007669"/>
    <property type="project" value="TreeGrafter"/>
</dbReference>
<evidence type="ECO:0000256" key="2">
    <source>
        <dbReference type="PROSITE-ProRule" id="PRU00708"/>
    </source>
</evidence>
<dbReference type="GeneID" id="28938664"/>
<dbReference type="EMBL" id="LFWA01000001">
    <property type="protein sequence ID" value="KTW32657.1"/>
    <property type="molecule type" value="Genomic_DNA"/>
</dbReference>
<dbReference type="STRING" id="1408657.A0A0W4ZWB4"/>